<evidence type="ECO:0000256" key="10">
    <source>
        <dbReference type="ARBA" id="ARBA00044054"/>
    </source>
</evidence>
<evidence type="ECO:0000256" key="13">
    <source>
        <dbReference type="ARBA" id="ARBA00044313"/>
    </source>
</evidence>
<keyword evidence="7 17" id="KW-0648">Protein biosynthesis</keyword>
<evidence type="ECO:0000256" key="16">
    <source>
        <dbReference type="ARBA" id="ARBA00047689"/>
    </source>
</evidence>
<protein>
    <recommendedName>
        <fullName evidence="11">Nondiscriminating glutamyl-tRNA synthetase EARS2, mitochondrial</fullName>
        <ecNumber evidence="3">6.1.1.17</ecNumber>
        <ecNumber evidence="10">6.1.1.24</ecNumber>
    </recommendedName>
    <alternativeName>
        <fullName evidence="13">Glutamate--tRNA(Gln) ligase EARS2, mitochondrial</fullName>
    </alternativeName>
    <alternativeName>
        <fullName evidence="9">Glutamyl-tRNA synthetase</fullName>
    </alternativeName>
    <alternativeName>
        <fullName evidence="12">Mitochondrial glutamyl-tRNA synthetase</fullName>
    </alternativeName>
</protein>
<dbReference type="Pfam" id="PF19269">
    <property type="entry name" value="Anticodon_2"/>
    <property type="match status" value="1"/>
</dbReference>
<dbReference type="GO" id="GO:0005524">
    <property type="term" value="F:ATP binding"/>
    <property type="evidence" value="ECO:0007669"/>
    <property type="project" value="UniProtKB-KW"/>
</dbReference>
<dbReference type="CDD" id="cd00808">
    <property type="entry name" value="GluRS_core"/>
    <property type="match status" value="1"/>
</dbReference>
<dbReference type="NCBIfam" id="TIGR00464">
    <property type="entry name" value="gltX_bact"/>
    <property type="match status" value="1"/>
</dbReference>
<dbReference type="InterPro" id="IPR000924">
    <property type="entry name" value="Glu/Gln-tRNA-synth"/>
</dbReference>
<dbReference type="InterPro" id="IPR020751">
    <property type="entry name" value="aa-tRNA-synth_I_codon-bd_sub2"/>
</dbReference>
<dbReference type="EMBL" id="JYDU01000005">
    <property type="protein sequence ID" value="KRY01080.1"/>
    <property type="molecule type" value="Genomic_DNA"/>
</dbReference>
<dbReference type="InterPro" id="IPR033910">
    <property type="entry name" value="GluRS_core"/>
</dbReference>
<dbReference type="GO" id="GO:0005739">
    <property type="term" value="C:mitochondrion"/>
    <property type="evidence" value="ECO:0007669"/>
    <property type="project" value="UniProtKB-SubCell"/>
</dbReference>
<dbReference type="PANTHER" id="PTHR43311:SF2">
    <property type="entry name" value="GLUTAMATE--TRNA LIGASE, MITOCHONDRIAL-RELATED"/>
    <property type="match status" value="1"/>
</dbReference>
<keyword evidence="8 17" id="KW-0030">Aminoacyl-tRNA synthetase</keyword>
<feature type="domain" description="Glutamyl/glutaminyl-tRNA synthetase class Ib catalytic" evidence="18">
    <location>
        <begin position="73"/>
        <end position="390"/>
    </location>
</feature>
<evidence type="ECO:0000256" key="2">
    <source>
        <dbReference type="ARBA" id="ARBA00007894"/>
    </source>
</evidence>
<feature type="domain" description="Aminoacyl-tRNA synthetase class I anticodon-binding" evidence="19">
    <location>
        <begin position="426"/>
        <end position="553"/>
    </location>
</feature>
<dbReference type="GO" id="GO:0006424">
    <property type="term" value="P:glutamyl-tRNA aminoacylation"/>
    <property type="evidence" value="ECO:0007669"/>
    <property type="project" value="InterPro"/>
</dbReference>
<dbReference type="InterPro" id="IPR045462">
    <property type="entry name" value="aa-tRNA-synth_I_cd-bd"/>
</dbReference>
<dbReference type="EC" id="6.1.1.17" evidence="3"/>
<comment type="caution">
    <text evidence="20">The sequence shown here is derived from an EMBL/GenBank/DDBJ whole genome shotgun (WGS) entry which is preliminary data.</text>
</comment>
<comment type="catalytic activity">
    <reaction evidence="15">
        <text>tRNA(Glx) + L-glutamate + ATP = L-glutamyl-tRNA(Glx) + AMP + diphosphate</text>
        <dbReference type="Rhea" id="RHEA:18397"/>
        <dbReference type="Rhea" id="RHEA-COMP:9713"/>
        <dbReference type="Rhea" id="RHEA-COMP:9716"/>
        <dbReference type="ChEBI" id="CHEBI:29985"/>
        <dbReference type="ChEBI" id="CHEBI:30616"/>
        <dbReference type="ChEBI" id="CHEBI:33019"/>
        <dbReference type="ChEBI" id="CHEBI:78442"/>
        <dbReference type="ChEBI" id="CHEBI:78520"/>
        <dbReference type="ChEBI" id="CHEBI:456215"/>
        <dbReference type="EC" id="6.1.1.24"/>
    </reaction>
    <physiologicalReaction direction="left-to-right" evidence="15">
        <dbReference type="Rhea" id="RHEA:18398"/>
    </physiologicalReaction>
</comment>
<comment type="similarity">
    <text evidence="2">Belongs to the class-I aminoacyl-tRNA synthetase family. Glutamate--tRNA ligase type 1 subfamily.</text>
</comment>
<accession>A0A0V0YM12</accession>
<keyword evidence="6 17" id="KW-0067">ATP-binding</keyword>
<dbReference type="GO" id="GO:0000049">
    <property type="term" value="F:tRNA binding"/>
    <property type="evidence" value="ECO:0007669"/>
    <property type="project" value="InterPro"/>
</dbReference>
<dbReference type="Pfam" id="PF00749">
    <property type="entry name" value="tRNA-synt_1c"/>
    <property type="match status" value="1"/>
</dbReference>
<evidence type="ECO:0000259" key="18">
    <source>
        <dbReference type="Pfam" id="PF00749"/>
    </source>
</evidence>
<reference evidence="20 21" key="1">
    <citation type="submission" date="2015-01" db="EMBL/GenBank/DDBJ databases">
        <title>Evolution of Trichinella species and genotypes.</title>
        <authorList>
            <person name="Korhonen P.K."/>
            <person name="Edoardo P."/>
            <person name="Giuseppe L.R."/>
            <person name="Gasser R.B."/>
        </authorList>
    </citation>
    <scope>NUCLEOTIDE SEQUENCE [LARGE SCALE GENOMIC DNA]</scope>
    <source>
        <strain evidence="20">ISS141</strain>
    </source>
</reference>
<evidence type="ECO:0000256" key="4">
    <source>
        <dbReference type="ARBA" id="ARBA00022598"/>
    </source>
</evidence>
<evidence type="ECO:0000256" key="3">
    <source>
        <dbReference type="ARBA" id="ARBA00012835"/>
    </source>
</evidence>
<dbReference type="Gene3D" id="1.10.10.350">
    <property type="match status" value="1"/>
</dbReference>
<dbReference type="FunFam" id="3.40.50.620:FF:000045">
    <property type="entry name" value="Glutamate--tRNA ligase, mitochondrial"/>
    <property type="match status" value="1"/>
</dbReference>
<evidence type="ECO:0000256" key="5">
    <source>
        <dbReference type="ARBA" id="ARBA00022741"/>
    </source>
</evidence>
<keyword evidence="4 17" id="KW-0436">Ligase</keyword>
<organism evidence="20 21">
    <name type="scientific">Trichinella pseudospiralis</name>
    <name type="common">Parasitic roundworm</name>
    <dbReference type="NCBI Taxonomy" id="6337"/>
    <lineage>
        <taxon>Eukaryota</taxon>
        <taxon>Metazoa</taxon>
        <taxon>Ecdysozoa</taxon>
        <taxon>Nematoda</taxon>
        <taxon>Enoplea</taxon>
        <taxon>Dorylaimia</taxon>
        <taxon>Trichinellida</taxon>
        <taxon>Trichinellidae</taxon>
        <taxon>Trichinella</taxon>
    </lineage>
</organism>
<evidence type="ECO:0000256" key="8">
    <source>
        <dbReference type="ARBA" id="ARBA00023146"/>
    </source>
</evidence>
<dbReference type="InterPro" id="IPR049940">
    <property type="entry name" value="GluQ/Sye"/>
</dbReference>
<evidence type="ECO:0000313" key="20">
    <source>
        <dbReference type="EMBL" id="KRY01080.1"/>
    </source>
</evidence>
<comment type="catalytic activity">
    <reaction evidence="14">
        <text>tRNA(Glu) + L-glutamate + ATP = L-glutamyl-tRNA(Glu) + AMP + diphosphate</text>
        <dbReference type="Rhea" id="RHEA:23540"/>
        <dbReference type="Rhea" id="RHEA-COMP:9663"/>
        <dbReference type="Rhea" id="RHEA-COMP:9680"/>
        <dbReference type="ChEBI" id="CHEBI:29985"/>
        <dbReference type="ChEBI" id="CHEBI:30616"/>
        <dbReference type="ChEBI" id="CHEBI:33019"/>
        <dbReference type="ChEBI" id="CHEBI:78442"/>
        <dbReference type="ChEBI" id="CHEBI:78520"/>
        <dbReference type="ChEBI" id="CHEBI:456215"/>
        <dbReference type="EC" id="6.1.1.17"/>
    </reaction>
    <physiologicalReaction direction="left-to-right" evidence="14">
        <dbReference type="Rhea" id="RHEA:23541"/>
    </physiologicalReaction>
</comment>
<evidence type="ECO:0000256" key="11">
    <source>
        <dbReference type="ARBA" id="ARBA00044142"/>
    </source>
</evidence>
<proteinExistence type="inferred from homology"/>
<dbReference type="GO" id="GO:0004818">
    <property type="term" value="F:glutamate-tRNA ligase activity"/>
    <property type="evidence" value="ECO:0007669"/>
    <property type="project" value="UniProtKB-EC"/>
</dbReference>
<dbReference type="Gene3D" id="3.40.50.620">
    <property type="entry name" value="HUPs"/>
    <property type="match status" value="1"/>
</dbReference>
<evidence type="ECO:0000259" key="19">
    <source>
        <dbReference type="Pfam" id="PF19269"/>
    </source>
</evidence>
<dbReference type="AlphaFoldDB" id="A0A0V0YM12"/>
<evidence type="ECO:0000313" key="21">
    <source>
        <dbReference type="Proteomes" id="UP000054815"/>
    </source>
</evidence>
<dbReference type="GO" id="GO:0050561">
    <property type="term" value="F:glutamate-tRNA(Gln) ligase activity"/>
    <property type="evidence" value="ECO:0007669"/>
    <property type="project" value="UniProtKB-EC"/>
</dbReference>
<dbReference type="InterPro" id="IPR004527">
    <property type="entry name" value="Glu-tRNA-ligase_bac/mito"/>
</dbReference>
<sequence length="558" mass="65154">MHPTTFSFVKQCPDIEGSEMKHICFLFTDASTASNRSLQELLMFYCHNVRKASRIRLLLLFGDVQRRYAGNGVRVRFAPSPTGFLHFGGLRTALFNYLFAKQHDGVFVLRIEDTDRSRIVNGSVQNLLSVLQCLKITPDEGPPNRGPYGPYVQSERIPFYQAAAEQLIVERKAYRCFCSEQRISILRKEMARLQYRKNYDNFCRKLSVEEANQRMRNGEKFVVRLLQKSRSYLLNDLVYGQYTVDVSEEDGDPVIIKSDQYPTYHFANVVDDHLMHISHVLRGEEWLTSLGKHLQIYEAFNWEAPQFGHLPVMLDMDGSKLSKRDWSVHVDQFLASGYHPNAVINFVCFAGGGFGDFKNADILYSKKELIRMFNLNMVQRRRTKLDLQWLKRFNREALRRQSEDALLEQLLQLIDREIPAEHRIQYDDSYVRSVLRHFLPHIDCLSDLLLSENRYLWSWPNHQVGSKLTIVNSQWLLFLDQFINQLDALPEDHFRENAITLHLLNCAKHSQLQSKKAMQYLRHTLTGADKGLPIAEILVLFGKTYSLQRLRRIREQIK</sequence>
<comment type="subcellular location">
    <subcellularLocation>
        <location evidence="1">Mitochondrion</location>
    </subcellularLocation>
</comment>
<dbReference type="InterPro" id="IPR008925">
    <property type="entry name" value="aa_tRNA-synth_I_cd-bd_sf"/>
</dbReference>
<dbReference type="EC" id="6.1.1.24" evidence="10"/>
<dbReference type="STRING" id="6337.A0A0V0YM12"/>
<dbReference type="InterPro" id="IPR014729">
    <property type="entry name" value="Rossmann-like_a/b/a_fold"/>
</dbReference>
<evidence type="ECO:0000256" key="14">
    <source>
        <dbReference type="ARBA" id="ARBA00047366"/>
    </source>
</evidence>
<keyword evidence="5 17" id="KW-0547">Nucleotide-binding</keyword>
<gene>
    <name evidence="20" type="primary">EARS2</name>
    <name evidence="20" type="ORF">T4E_4053</name>
</gene>
<evidence type="ECO:0000256" key="17">
    <source>
        <dbReference type="RuleBase" id="RU363037"/>
    </source>
</evidence>
<evidence type="ECO:0000256" key="9">
    <source>
        <dbReference type="ARBA" id="ARBA00030865"/>
    </source>
</evidence>
<evidence type="ECO:0000256" key="1">
    <source>
        <dbReference type="ARBA" id="ARBA00004173"/>
    </source>
</evidence>
<evidence type="ECO:0000256" key="6">
    <source>
        <dbReference type="ARBA" id="ARBA00022840"/>
    </source>
</evidence>
<dbReference type="PRINTS" id="PR00987">
    <property type="entry name" value="TRNASYNTHGLU"/>
</dbReference>
<evidence type="ECO:0000256" key="7">
    <source>
        <dbReference type="ARBA" id="ARBA00022917"/>
    </source>
</evidence>
<comment type="catalytic activity">
    <reaction evidence="16">
        <text>tRNA(Gln) + L-glutamate + ATP = L-glutamyl-tRNA(Gln) + AMP + diphosphate</text>
        <dbReference type="Rhea" id="RHEA:64612"/>
        <dbReference type="Rhea" id="RHEA-COMP:9662"/>
        <dbReference type="Rhea" id="RHEA-COMP:9684"/>
        <dbReference type="ChEBI" id="CHEBI:29985"/>
        <dbReference type="ChEBI" id="CHEBI:30616"/>
        <dbReference type="ChEBI" id="CHEBI:33019"/>
        <dbReference type="ChEBI" id="CHEBI:78442"/>
        <dbReference type="ChEBI" id="CHEBI:78520"/>
        <dbReference type="ChEBI" id="CHEBI:456215"/>
    </reaction>
    <physiologicalReaction direction="left-to-right" evidence="16">
        <dbReference type="Rhea" id="RHEA:64613"/>
    </physiologicalReaction>
</comment>
<dbReference type="HAMAP" id="MF_00022">
    <property type="entry name" value="Glu_tRNA_synth_type1"/>
    <property type="match status" value="1"/>
</dbReference>
<dbReference type="SUPFAM" id="SSF48163">
    <property type="entry name" value="An anticodon-binding domain of class I aminoacyl-tRNA synthetases"/>
    <property type="match status" value="1"/>
</dbReference>
<dbReference type="InterPro" id="IPR020058">
    <property type="entry name" value="Glu/Gln-tRNA-synth_Ib_cat-dom"/>
</dbReference>
<dbReference type="GO" id="GO:0008270">
    <property type="term" value="F:zinc ion binding"/>
    <property type="evidence" value="ECO:0007669"/>
    <property type="project" value="InterPro"/>
</dbReference>
<dbReference type="SUPFAM" id="SSF52374">
    <property type="entry name" value="Nucleotidylyl transferase"/>
    <property type="match status" value="1"/>
</dbReference>
<name>A0A0V0YM12_TRIPS</name>
<dbReference type="Proteomes" id="UP000054815">
    <property type="component" value="Unassembled WGS sequence"/>
</dbReference>
<dbReference type="PANTHER" id="PTHR43311">
    <property type="entry name" value="GLUTAMATE--TRNA LIGASE"/>
    <property type="match status" value="1"/>
</dbReference>
<evidence type="ECO:0000256" key="15">
    <source>
        <dbReference type="ARBA" id="ARBA00047479"/>
    </source>
</evidence>
<evidence type="ECO:0000256" key="12">
    <source>
        <dbReference type="ARBA" id="ARBA00044251"/>
    </source>
</evidence>